<sequence length="133" mass="15226">MNNVIYFNICKHIHACAKQKNNISLPCKPAVTSTTSTYELADDNGFLQPNETQPKLDENTDNTGEITNKLESILGMVNRTKLNDIDQKYIIKQCDKIISKLAKNTDFKNTSNVGKKRNIEPQARFFYQQKKKN</sequence>
<comment type="caution">
    <text evidence="1">The sequence shown here is derived from an EMBL/GenBank/DDBJ whole genome shotgun (WGS) entry which is preliminary data.</text>
</comment>
<gene>
    <name evidence="1" type="ORF">FWK35_00038275</name>
</gene>
<evidence type="ECO:0000313" key="2">
    <source>
        <dbReference type="Proteomes" id="UP000478052"/>
    </source>
</evidence>
<dbReference type="Proteomes" id="UP000478052">
    <property type="component" value="Unassembled WGS sequence"/>
</dbReference>
<proteinExistence type="predicted"/>
<protein>
    <submittedName>
        <fullName evidence="1">SWIM-type domain-containing protein</fullName>
    </submittedName>
</protein>
<dbReference type="AlphaFoldDB" id="A0A6G0VKX8"/>
<dbReference type="EMBL" id="VUJU01015375">
    <property type="protein sequence ID" value="KAF0694324.1"/>
    <property type="molecule type" value="Genomic_DNA"/>
</dbReference>
<name>A0A6G0VKX8_APHCR</name>
<organism evidence="1 2">
    <name type="scientific">Aphis craccivora</name>
    <name type="common">Cowpea aphid</name>
    <dbReference type="NCBI Taxonomy" id="307492"/>
    <lineage>
        <taxon>Eukaryota</taxon>
        <taxon>Metazoa</taxon>
        <taxon>Ecdysozoa</taxon>
        <taxon>Arthropoda</taxon>
        <taxon>Hexapoda</taxon>
        <taxon>Insecta</taxon>
        <taxon>Pterygota</taxon>
        <taxon>Neoptera</taxon>
        <taxon>Paraneoptera</taxon>
        <taxon>Hemiptera</taxon>
        <taxon>Sternorrhyncha</taxon>
        <taxon>Aphidomorpha</taxon>
        <taxon>Aphidoidea</taxon>
        <taxon>Aphididae</taxon>
        <taxon>Aphidini</taxon>
        <taxon>Aphis</taxon>
        <taxon>Aphis</taxon>
    </lineage>
</organism>
<evidence type="ECO:0000313" key="1">
    <source>
        <dbReference type="EMBL" id="KAF0694324.1"/>
    </source>
</evidence>
<accession>A0A6G0VKX8</accession>
<dbReference type="OrthoDB" id="6777076at2759"/>
<keyword evidence="2" id="KW-1185">Reference proteome</keyword>
<reference evidence="1 2" key="1">
    <citation type="submission" date="2019-08" db="EMBL/GenBank/DDBJ databases">
        <title>Whole genome of Aphis craccivora.</title>
        <authorList>
            <person name="Voronova N.V."/>
            <person name="Shulinski R.S."/>
            <person name="Bandarenka Y.V."/>
            <person name="Zhorov D.G."/>
            <person name="Warner D."/>
        </authorList>
    </citation>
    <scope>NUCLEOTIDE SEQUENCE [LARGE SCALE GENOMIC DNA]</scope>
    <source>
        <strain evidence="1">180601</strain>
        <tissue evidence="1">Whole Body</tissue>
    </source>
</reference>